<protein>
    <submittedName>
        <fullName evidence="2">DUF2946 domain-containing protein</fullName>
    </submittedName>
</protein>
<sequence length="125" mass="12569">MRTLYARSWLARLFLAWYALTLGAAMASPLVQPKLLTQVCSADGGMVLVVVDADGDVVASGPHTLDCALCLATALPAPEAPAAPAPAPVAFDFVLPPLAQAQGALRAGAPLPARGPPRGTGAATA</sequence>
<feature type="region of interest" description="Disordered" evidence="1">
    <location>
        <begin position="106"/>
        <end position="125"/>
    </location>
</feature>
<evidence type="ECO:0000313" key="2">
    <source>
        <dbReference type="EMBL" id="AVO35426.1"/>
    </source>
</evidence>
<evidence type="ECO:0000256" key="1">
    <source>
        <dbReference type="SAM" id="MobiDB-lite"/>
    </source>
</evidence>
<name>A0A2S0MHU8_9BURK</name>
<dbReference type="OrthoDB" id="8906767at2"/>
<reference evidence="2 3" key="1">
    <citation type="submission" date="2018-03" db="EMBL/GenBank/DDBJ databases">
        <title>Genome sequencing of Ottowia sp.</title>
        <authorList>
            <person name="Kim S.-J."/>
            <person name="Heo J."/>
            <person name="Kwon S.-W."/>
        </authorList>
    </citation>
    <scope>NUCLEOTIDE SEQUENCE [LARGE SCALE GENOMIC DNA]</scope>
    <source>
        <strain evidence="2 3">KADR8-3</strain>
    </source>
</reference>
<dbReference type="Pfam" id="PF11162">
    <property type="entry name" value="DUF2946"/>
    <property type="match status" value="1"/>
</dbReference>
<dbReference type="KEGG" id="otk:C6570_15250"/>
<dbReference type="Proteomes" id="UP000239709">
    <property type="component" value="Chromosome"/>
</dbReference>
<gene>
    <name evidence="2" type="ORF">C6570_15250</name>
</gene>
<dbReference type="InterPro" id="IPR021333">
    <property type="entry name" value="DUF2946"/>
</dbReference>
<organism evidence="2 3">
    <name type="scientific">Ottowia oryzae</name>
    <dbReference type="NCBI Taxonomy" id="2109914"/>
    <lineage>
        <taxon>Bacteria</taxon>
        <taxon>Pseudomonadati</taxon>
        <taxon>Pseudomonadota</taxon>
        <taxon>Betaproteobacteria</taxon>
        <taxon>Burkholderiales</taxon>
        <taxon>Comamonadaceae</taxon>
        <taxon>Ottowia</taxon>
    </lineage>
</organism>
<proteinExistence type="predicted"/>
<dbReference type="EMBL" id="CP027666">
    <property type="protein sequence ID" value="AVO35426.1"/>
    <property type="molecule type" value="Genomic_DNA"/>
</dbReference>
<evidence type="ECO:0000313" key="3">
    <source>
        <dbReference type="Proteomes" id="UP000239709"/>
    </source>
</evidence>
<keyword evidence="3" id="KW-1185">Reference proteome</keyword>
<accession>A0A2S0MHU8</accession>
<dbReference type="AlphaFoldDB" id="A0A2S0MHU8"/>
<dbReference type="RefSeq" id="WP_106703974.1">
    <property type="nucleotide sequence ID" value="NZ_CP027666.1"/>
</dbReference>